<comment type="caution">
    <text evidence="3">The sequence shown here is derived from an EMBL/GenBank/DDBJ whole genome shotgun (WGS) entry which is preliminary data.</text>
</comment>
<evidence type="ECO:0000259" key="2">
    <source>
        <dbReference type="Pfam" id="PF05022"/>
    </source>
</evidence>
<proteinExistence type="predicted"/>
<dbReference type="OrthoDB" id="5599646at2759"/>
<feature type="compositionally biased region" description="Acidic residues" evidence="1">
    <location>
        <begin position="150"/>
        <end position="165"/>
    </location>
</feature>
<dbReference type="PANTHER" id="PTHR23216">
    <property type="entry name" value="NUCLEOLAR AND COILED-BODY PHOSPHOPROTEIN 1"/>
    <property type="match status" value="1"/>
</dbReference>
<keyword evidence="4" id="KW-1185">Reference proteome</keyword>
<dbReference type="InterPro" id="IPR007718">
    <property type="entry name" value="Srp40_C"/>
</dbReference>
<evidence type="ECO:0000313" key="3">
    <source>
        <dbReference type="EMBL" id="ELU45457.1"/>
    </source>
</evidence>
<feature type="compositionally biased region" description="Polar residues" evidence="1">
    <location>
        <begin position="58"/>
        <end position="73"/>
    </location>
</feature>
<feature type="domain" description="Srp40 C-terminal" evidence="2">
    <location>
        <begin position="317"/>
        <end position="384"/>
    </location>
</feature>
<feature type="region of interest" description="Disordered" evidence="1">
    <location>
        <begin position="53"/>
        <end position="315"/>
    </location>
</feature>
<reference evidence="3 4" key="1">
    <citation type="journal article" date="2013" name="Nat. Commun.">
        <title>The evolution and pathogenic mechanisms of the rice sheath blight pathogen.</title>
        <authorList>
            <person name="Zheng A."/>
            <person name="Lin R."/>
            <person name="Xu L."/>
            <person name="Qin P."/>
            <person name="Tang C."/>
            <person name="Ai P."/>
            <person name="Zhang D."/>
            <person name="Liu Y."/>
            <person name="Sun Z."/>
            <person name="Feng H."/>
            <person name="Wang Y."/>
            <person name="Chen Y."/>
            <person name="Liang X."/>
            <person name="Fu R."/>
            <person name="Li Q."/>
            <person name="Zhang J."/>
            <person name="Yu X."/>
            <person name="Xie Z."/>
            <person name="Ding L."/>
            <person name="Guan P."/>
            <person name="Tang J."/>
            <person name="Liang Y."/>
            <person name="Wang S."/>
            <person name="Deng Q."/>
            <person name="Li S."/>
            <person name="Zhu J."/>
            <person name="Wang L."/>
            <person name="Liu H."/>
            <person name="Li P."/>
        </authorList>
    </citation>
    <scope>NUCLEOTIDE SEQUENCE [LARGE SCALE GENOMIC DNA]</scope>
    <source>
        <strain evidence="4">AG-1 IA</strain>
    </source>
</reference>
<dbReference type="InterPro" id="IPR039191">
    <property type="entry name" value="Nopp140-like"/>
</dbReference>
<dbReference type="PANTHER" id="PTHR23216:SF1">
    <property type="entry name" value="NUCLEOLAR AND COILED-BODY PHOSPHOPROTEIN 1"/>
    <property type="match status" value="1"/>
</dbReference>
<evidence type="ECO:0000313" key="4">
    <source>
        <dbReference type="Proteomes" id="UP000011668"/>
    </source>
</evidence>
<dbReference type="HOGENOM" id="CLU_518930_0_0_1"/>
<feature type="compositionally biased region" description="Low complexity" evidence="1">
    <location>
        <begin position="258"/>
        <end position="301"/>
    </location>
</feature>
<feature type="compositionally biased region" description="Low complexity" evidence="1">
    <location>
        <begin position="204"/>
        <end position="213"/>
    </location>
</feature>
<dbReference type="STRING" id="983506.L8X8N7"/>
<dbReference type="EMBL" id="AFRT01000077">
    <property type="protein sequence ID" value="ELU45457.1"/>
    <property type="molecule type" value="Genomic_DNA"/>
</dbReference>
<feature type="compositionally biased region" description="Acidic residues" evidence="1">
    <location>
        <begin position="214"/>
        <end position="225"/>
    </location>
</feature>
<dbReference type="Proteomes" id="UP000011668">
    <property type="component" value="Unassembled WGS sequence"/>
</dbReference>
<feature type="compositionally biased region" description="Low complexity" evidence="1">
    <location>
        <begin position="226"/>
        <end position="236"/>
    </location>
</feature>
<dbReference type="GO" id="GO:0005654">
    <property type="term" value="C:nucleoplasm"/>
    <property type="evidence" value="ECO:0007669"/>
    <property type="project" value="TreeGrafter"/>
</dbReference>
<gene>
    <name evidence="3" type="ORF">AG1IA_00519</name>
</gene>
<feature type="compositionally biased region" description="Basic and acidic residues" evidence="1">
    <location>
        <begin position="166"/>
        <end position="180"/>
    </location>
</feature>
<accession>L8X8N7</accession>
<name>L8X8N7_THACA</name>
<organism evidence="3 4">
    <name type="scientific">Thanatephorus cucumeris (strain AG1-IA)</name>
    <name type="common">Rice sheath blight fungus</name>
    <name type="synonym">Rhizoctonia solani</name>
    <dbReference type="NCBI Taxonomy" id="983506"/>
    <lineage>
        <taxon>Eukaryota</taxon>
        <taxon>Fungi</taxon>
        <taxon>Dikarya</taxon>
        <taxon>Basidiomycota</taxon>
        <taxon>Agaricomycotina</taxon>
        <taxon>Agaricomycetes</taxon>
        <taxon>Cantharellales</taxon>
        <taxon>Ceratobasidiaceae</taxon>
        <taxon>Rhizoctonia</taxon>
        <taxon>Rhizoctonia solani AG-1</taxon>
    </lineage>
</organism>
<feature type="compositionally biased region" description="Low complexity" evidence="1">
    <location>
        <begin position="110"/>
        <end position="121"/>
    </location>
</feature>
<feature type="compositionally biased region" description="Low complexity" evidence="1">
    <location>
        <begin position="74"/>
        <end position="89"/>
    </location>
</feature>
<dbReference type="Pfam" id="PF05022">
    <property type="entry name" value="SRP40_C"/>
    <property type="match status" value="1"/>
</dbReference>
<protein>
    <recommendedName>
        <fullName evidence="2">Srp40 C-terminal domain-containing protein</fullName>
    </recommendedName>
</protein>
<feature type="compositionally biased region" description="Low complexity" evidence="1">
    <location>
        <begin position="139"/>
        <end position="149"/>
    </location>
</feature>
<sequence>MSRLPGWCCKCSIGPEQSDFLADIYRAVHAFLLEQGHTKAAQAVRKAALPVVDVDAPSDTTPKSLVEVYSTQAPVPSGNPNSDDSSSSSSEDEAVASPKKVSIVDRNKPGATNGAAKASAKTAKDSNESSSSEDDSSEESSSSSSNDSNDSSDSDSDSSSDEGDENEAKSLPKPAVDSKVKPTTNGVAKPTVNGKSKAKESDSSGDSSSSSSSEESESSSEDDSGSESSSESSSSESESESESEPETQPAAKKRKVDATSSVPVPATTTTKTKTTTVATTPETVTLTKSTTTSTTTSTDGTNGKNGKQKGPRKPVVPFSRIKADDVVYADPRLMNNSFDSKGGTINDYGERASRDLIVTRGAGFRKEKNKKKRGIRAGGRVRSQGWNWMGTVVERSEGVEQGAQCLTRRSQPPSTVHQGRRVCYIHVWCQVDCFIQEGRRLENGTEGAGMAWVPTEPHADKLSNERDRSLGVCTVVEPDPLLVNQAITAVQTQQTLNVLQNLGTEAADCAARGGGYHVNLMFIMC</sequence>
<evidence type="ECO:0000256" key="1">
    <source>
        <dbReference type="SAM" id="MobiDB-lite"/>
    </source>
</evidence>
<dbReference type="GO" id="GO:0005730">
    <property type="term" value="C:nucleolus"/>
    <property type="evidence" value="ECO:0007669"/>
    <property type="project" value="InterPro"/>
</dbReference>
<dbReference type="AlphaFoldDB" id="L8X8N7"/>